<comment type="similarity">
    <text evidence="2 9">Belongs to the urocanase family.</text>
</comment>
<feature type="binding site" evidence="9">
    <location>
        <position position="500"/>
    </location>
    <ligand>
        <name>NAD(+)</name>
        <dbReference type="ChEBI" id="CHEBI:57540"/>
    </ligand>
</feature>
<feature type="binding site" evidence="9">
    <location>
        <position position="325"/>
    </location>
    <ligand>
        <name>NAD(+)</name>
        <dbReference type="ChEBI" id="CHEBI:57540"/>
    </ligand>
</feature>
<dbReference type="NCBIfam" id="NF003820">
    <property type="entry name" value="PRK05414.1"/>
    <property type="match status" value="1"/>
</dbReference>
<dbReference type="SUPFAM" id="SSF111326">
    <property type="entry name" value="Urocanase"/>
    <property type="match status" value="1"/>
</dbReference>
<evidence type="ECO:0000256" key="5">
    <source>
        <dbReference type="ARBA" id="ARBA00023027"/>
    </source>
</evidence>
<dbReference type="PANTHER" id="PTHR12216:SF4">
    <property type="entry name" value="UROCANATE HYDRATASE"/>
    <property type="match status" value="1"/>
</dbReference>
<dbReference type="InterPro" id="IPR035085">
    <property type="entry name" value="Urocanase_Rossmann-like"/>
</dbReference>
<organism evidence="13 14">
    <name type="scientific">Candidatus Brocadia fulgida</name>
    <dbReference type="NCBI Taxonomy" id="380242"/>
    <lineage>
        <taxon>Bacteria</taxon>
        <taxon>Pseudomonadati</taxon>
        <taxon>Planctomycetota</taxon>
        <taxon>Candidatus Brocadiia</taxon>
        <taxon>Candidatus Brocadiales</taxon>
        <taxon>Candidatus Brocadiaceae</taxon>
        <taxon>Candidatus Brocadia</taxon>
    </lineage>
</organism>
<feature type="domain" description="Urocanase N-terminal" evidence="11">
    <location>
        <begin position="15"/>
        <end position="141"/>
    </location>
</feature>
<dbReference type="EC" id="4.2.1.49" evidence="3 9"/>
<dbReference type="Pfam" id="PF17391">
    <property type="entry name" value="Urocanase_N"/>
    <property type="match status" value="1"/>
</dbReference>
<evidence type="ECO:0000313" key="13">
    <source>
        <dbReference type="EMBL" id="KKO21125.1"/>
    </source>
</evidence>
<dbReference type="InterPro" id="IPR055351">
    <property type="entry name" value="Urocanase"/>
</dbReference>
<dbReference type="UniPathway" id="UPA00379">
    <property type="reaction ID" value="UER00550"/>
</dbReference>
<dbReference type="PATRIC" id="fig|380242.3.peg.158"/>
<evidence type="ECO:0000259" key="12">
    <source>
        <dbReference type="Pfam" id="PF17392"/>
    </source>
</evidence>
<feature type="domain" description="Urocanase C-terminal" evidence="12">
    <location>
        <begin position="359"/>
        <end position="554"/>
    </location>
</feature>
<feature type="binding site" evidence="9">
    <location>
        <begin position="247"/>
        <end position="248"/>
    </location>
    <ligand>
        <name>NAD(+)</name>
        <dbReference type="ChEBI" id="CHEBI:57540"/>
    </ligand>
</feature>
<dbReference type="InterPro" id="IPR035401">
    <property type="entry name" value="Urocanase_C"/>
</dbReference>
<comment type="pathway">
    <text evidence="1 9">Amino-acid degradation; L-histidine degradation into L-glutamate; N-formimidoyl-L-glutamate from L-histidine: step 2/3.</text>
</comment>
<accession>A0A0M2UZW2</accession>
<dbReference type="InterPro" id="IPR023636">
    <property type="entry name" value="Urocanase_CS"/>
</dbReference>
<dbReference type="InterPro" id="IPR036190">
    <property type="entry name" value="Urocanase_sf"/>
</dbReference>
<evidence type="ECO:0000313" key="14">
    <source>
        <dbReference type="Proteomes" id="UP000034954"/>
    </source>
</evidence>
<dbReference type="GO" id="GO:0005737">
    <property type="term" value="C:cytoplasm"/>
    <property type="evidence" value="ECO:0007669"/>
    <property type="project" value="UniProtKB-SubCell"/>
</dbReference>
<gene>
    <name evidence="9 13" type="primary">hutU</name>
    <name evidence="13" type="ORF">BROFUL_00126</name>
</gene>
<evidence type="ECO:0000256" key="4">
    <source>
        <dbReference type="ARBA" id="ARBA00022808"/>
    </source>
</evidence>
<dbReference type="Pfam" id="PF17392">
    <property type="entry name" value="Urocanase_C"/>
    <property type="match status" value="1"/>
</dbReference>
<dbReference type="PROSITE" id="PS01233">
    <property type="entry name" value="UROCANASE"/>
    <property type="match status" value="1"/>
</dbReference>
<comment type="caution">
    <text evidence="13">The sequence shown here is derived from an EMBL/GenBank/DDBJ whole genome shotgun (WGS) entry which is preliminary data.</text>
</comment>
<feature type="binding site" evidence="9">
    <location>
        <begin position="56"/>
        <end position="57"/>
    </location>
    <ligand>
        <name>NAD(+)</name>
        <dbReference type="ChEBI" id="CHEBI:57540"/>
    </ligand>
</feature>
<dbReference type="InterPro" id="IPR038364">
    <property type="entry name" value="Urocanase_central_sf"/>
</dbReference>
<dbReference type="InterPro" id="IPR035400">
    <property type="entry name" value="Urocanase_N"/>
</dbReference>
<evidence type="ECO:0000256" key="2">
    <source>
        <dbReference type="ARBA" id="ARBA00007578"/>
    </source>
</evidence>
<evidence type="ECO:0000256" key="9">
    <source>
        <dbReference type="HAMAP-Rule" id="MF_00577"/>
    </source>
</evidence>
<dbReference type="AlphaFoldDB" id="A0A0M2UZW2"/>
<feature type="active site" evidence="9">
    <location>
        <position position="418"/>
    </location>
</feature>
<dbReference type="GO" id="GO:0019556">
    <property type="term" value="P:L-histidine catabolic process to glutamate and formamide"/>
    <property type="evidence" value="ECO:0007669"/>
    <property type="project" value="UniProtKB-UniPathway"/>
</dbReference>
<dbReference type="Proteomes" id="UP000034954">
    <property type="component" value="Unassembled WGS sequence"/>
</dbReference>
<keyword evidence="5 9" id="KW-0520">NAD</keyword>
<keyword evidence="4 9" id="KW-0369">Histidine metabolism</keyword>
<dbReference type="Gene3D" id="3.40.1770.10">
    <property type="entry name" value="Urocanase superfamily"/>
    <property type="match status" value="1"/>
</dbReference>
<evidence type="ECO:0000256" key="3">
    <source>
        <dbReference type="ARBA" id="ARBA00011992"/>
    </source>
</evidence>
<protein>
    <recommendedName>
        <fullName evidence="3 9">Urocanate hydratase</fullName>
        <shortName evidence="9">Urocanase</shortName>
        <ecNumber evidence="3 9">4.2.1.49</ecNumber>
    </recommendedName>
    <alternativeName>
        <fullName evidence="7 9">Imidazolonepropionate hydrolase</fullName>
    </alternativeName>
</protein>
<keyword evidence="6 9" id="KW-0456">Lyase</keyword>
<dbReference type="HAMAP" id="MF_00577">
    <property type="entry name" value="HutU"/>
    <property type="match status" value="1"/>
</dbReference>
<feature type="binding site" evidence="9">
    <location>
        <position position="206"/>
    </location>
    <ligand>
        <name>NAD(+)</name>
        <dbReference type="ChEBI" id="CHEBI:57540"/>
    </ligand>
</feature>
<comment type="subcellular location">
    <subcellularLocation>
        <location evidence="9">Cytoplasm</location>
    </subcellularLocation>
</comment>
<evidence type="ECO:0000256" key="8">
    <source>
        <dbReference type="ARBA" id="ARBA00047623"/>
    </source>
</evidence>
<comment type="catalytic activity">
    <reaction evidence="8 9">
        <text>4-imidazolone-5-propanoate = trans-urocanate + H2O</text>
        <dbReference type="Rhea" id="RHEA:13101"/>
        <dbReference type="ChEBI" id="CHEBI:15377"/>
        <dbReference type="ChEBI" id="CHEBI:17771"/>
        <dbReference type="ChEBI" id="CHEBI:77893"/>
        <dbReference type="EC" id="4.2.1.49"/>
    </reaction>
</comment>
<sequence>MTRPMFYEFRPQVPITAPRGTTRTCSDWDTEAALRMLMNNLDSDVAIQPEELIVYGGAGRAARNWKEYQRIVNALKTLKKDETLCIQSGKPVYVAKTHEWAPRVVIANSNLVPAWAKQDVFDTYDEMGLTMYGQMTAGSWIYIGTQGVLQGTYETFTALARKAFNAETLKGKFVLTAGMGGMSSAQPLAVTMNEGIVLCVEVRKERIEKKVSEGYCDKMTSSLDEALQWIMDAKSQQRPLSVGLVGNAAEIHPELVKRDIIPDVVTDQTPAHDLMSYVPMGDVKELDKLRERNKRAYKEKVLDAIIDQANAILDMQRKGAVCFDYGNNLRSQAEMAGVSMRDSDGRYWYPGFVPAFIRPLFCQGKGPFRWVALSGDKADIDTIDEAVVSNFPEDASLVRWIKLAREKVPLLGLPARICWLGCGDRAKMGLIINDLVRKGAVKAPVVIGRDHLDCGSVASPYRETEDMKDGSDAVADWPLINFALNAINGASWVSFHHGGGVGIGNSLHAGMVIVADGTKERDERIERVLTVDPGIGIARHVDAGYEEAMQVAKEKDVIIPE</sequence>
<evidence type="ECO:0000256" key="1">
    <source>
        <dbReference type="ARBA" id="ARBA00004794"/>
    </source>
</evidence>
<feature type="binding site" evidence="9">
    <location>
        <position position="134"/>
    </location>
    <ligand>
        <name>NAD(+)</name>
        <dbReference type="ChEBI" id="CHEBI:57540"/>
    </ligand>
</feature>
<dbReference type="GO" id="GO:0016153">
    <property type="term" value="F:urocanate hydratase activity"/>
    <property type="evidence" value="ECO:0007669"/>
    <property type="project" value="UniProtKB-UniRule"/>
</dbReference>
<dbReference type="PIRSF" id="PIRSF001423">
    <property type="entry name" value="Urocanate_hydrat"/>
    <property type="match status" value="1"/>
</dbReference>
<proteinExistence type="inferred from homology"/>
<comment type="caution">
    <text evidence="9">Lacks conserved residue(s) required for the propagation of feature annotation.</text>
</comment>
<dbReference type="InterPro" id="IPR023637">
    <property type="entry name" value="Urocanase-like"/>
</dbReference>
<feature type="domain" description="Urocanase Rossmann-like" evidence="10">
    <location>
        <begin position="144"/>
        <end position="356"/>
    </location>
</feature>
<feature type="binding site" evidence="9">
    <location>
        <begin position="277"/>
        <end position="278"/>
    </location>
    <ligand>
        <name>NAD(+)</name>
        <dbReference type="ChEBI" id="CHEBI:57540"/>
    </ligand>
</feature>
<dbReference type="EMBL" id="LAQJ01000016">
    <property type="protein sequence ID" value="KKO21125.1"/>
    <property type="molecule type" value="Genomic_DNA"/>
</dbReference>
<feature type="binding site" evidence="9">
    <location>
        <position position="201"/>
    </location>
    <ligand>
        <name>NAD(+)</name>
        <dbReference type="ChEBI" id="CHEBI:57540"/>
    </ligand>
</feature>
<keyword evidence="14" id="KW-1185">Reference proteome</keyword>
<reference evidence="13 14" key="1">
    <citation type="journal article" date="2013" name="BMC Microbiol.">
        <title>Identification of the type II cytochrome c maturation pathway in anammox bacteria by comparative genomics.</title>
        <authorList>
            <person name="Ferousi C."/>
            <person name="Speth D.R."/>
            <person name="Reimann J."/>
            <person name="Op den Camp H.J."/>
            <person name="Allen J.W."/>
            <person name="Keltjens J.T."/>
            <person name="Jetten M.S."/>
        </authorList>
    </citation>
    <scope>NUCLEOTIDE SEQUENCE [LARGE SCALE GENOMIC DNA]</scope>
    <source>
        <strain evidence="13">RU1</strain>
    </source>
</reference>
<comment type="cofactor">
    <cofactor evidence="9">
        <name>NAD(+)</name>
        <dbReference type="ChEBI" id="CHEBI:57540"/>
    </cofactor>
    <text evidence="9">Binds 1 NAD(+) per subunit.</text>
</comment>
<comment type="function">
    <text evidence="9">Catalyzes the conversion of urocanate to 4-imidazolone-5-propionate.</text>
</comment>
<dbReference type="Gene3D" id="3.40.50.10730">
    <property type="entry name" value="Urocanase like domains"/>
    <property type="match status" value="1"/>
</dbReference>
<name>A0A0M2UZW2_9BACT</name>
<evidence type="ECO:0000259" key="11">
    <source>
        <dbReference type="Pfam" id="PF17391"/>
    </source>
</evidence>
<dbReference type="NCBIfam" id="TIGR01228">
    <property type="entry name" value="hutU"/>
    <property type="match status" value="1"/>
</dbReference>
<evidence type="ECO:0000259" key="10">
    <source>
        <dbReference type="Pfam" id="PF01175"/>
    </source>
</evidence>
<dbReference type="PANTHER" id="PTHR12216">
    <property type="entry name" value="UROCANATE HYDRATASE"/>
    <property type="match status" value="1"/>
</dbReference>
<dbReference type="GO" id="GO:0019557">
    <property type="term" value="P:L-histidine catabolic process to glutamate and formate"/>
    <property type="evidence" value="ECO:0007669"/>
    <property type="project" value="UniProtKB-UniPathway"/>
</dbReference>
<dbReference type="Pfam" id="PF01175">
    <property type="entry name" value="Urocanase"/>
    <property type="match status" value="1"/>
</dbReference>
<evidence type="ECO:0000256" key="6">
    <source>
        <dbReference type="ARBA" id="ARBA00023239"/>
    </source>
</evidence>
<evidence type="ECO:0000256" key="7">
    <source>
        <dbReference type="ARBA" id="ARBA00031640"/>
    </source>
</evidence>
<keyword evidence="9" id="KW-0963">Cytoplasm</keyword>